<dbReference type="InterPro" id="IPR001810">
    <property type="entry name" value="F-box_dom"/>
</dbReference>
<sequence length="528" mass="62158">MISLNLIQDICEYLTYKELTCLAQACKKYQRIVYSSKLFKKEAIRLFMGNLDLYQTYDEYTLYPKLVKQENDSSSLQWKSLLDSHFEIKIGWKQLAGRVLNKNDIEQLYCILLEEFKNPAIPIPRLKAEYFSSNYQDLIVIGDSIFLDSYKENQNSNSIMQALNSQDFLEEFSSDSQIQMLNYAIQYFWSPSFDSTNSPWILKFYSLIYQMISINCKFAYSRIKCYSGEDLLDEYTIIWSAFSAAMQNLADFLDPLVQSLNNIRNSIYKTKPKFFKLYNLMNKIWKEEVFKKLEEEITENIIFLWRRIRSSDNDSGINLLIKSIEFIVDHSVDEESLLYKNHTKLFTAEPYKHINENIMEETKIYYQKLETTIENLQSIIDRDIRILKLAFLPLTQKKFERLAYYKLQQAISSHLSKEISEFSISTTPYCNERLLNDYLYSPIGAFLFQQEMSVHKVKLFISYGLSKNTYLSFFKIYNNGPDKILEVYKAQDQEIEAKAKRCGFPFENLITGQTADSGNFSFENIAII</sequence>
<keyword evidence="3" id="KW-1185">Reference proteome</keyword>
<evidence type="ECO:0000313" key="2">
    <source>
        <dbReference type="EMBL" id="CAG9323766.1"/>
    </source>
</evidence>
<accession>A0AAU9JDN6</accession>
<feature type="domain" description="F-box" evidence="1">
    <location>
        <begin position="1"/>
        <end position="42"/>
    </location>
</feature>
<name>A0AAU9JDN6_9CILI</name>
<dbReference type="EMBL" id="CAJZBQ010000035">
    <property type="protein sequence ID" value="CAG9323766.1"/>
    <property type="molecule type" value="Genomic_DNA"/>
</dbReference>
<reference evidence="2" key="1">
    <citation type="submission" date="2021-09" db="EMBL/GenBank/DDBJ databases">
        <authorList>
            <consortium name="AG Swart"/>
            <person name="Singh M."/>
            <person name="Singh A."/>
            <person name="Seah K."/>
            <person name="Emmerich C."/>
        </authorList>
    </citation>
    <scope>NUCLEOTIDE SEQUENCE</scope>
    <source>
        <strain evidence="2">ATCC30299</strain>
    </source>
</reference>
<dbReference type="SUPFAM" id="SSF81383">
    <property type="entry name" value="F-box domain"/>
    <property type="match status" value="1"/>
</dbReference>
<gene>
    <name evidence="2" type="ORF">BSTOLATCC_MIC34802</name>
</gene>
<protein>
    <recommendedName>
        <fullName evidence="1">F-box domain-containing protein</fullName>
    </recommendedName>
</protein>
<dbReference type="InterPro" id="IPR036047">
    <property type="entry name" value="F-box-like_dom_sf"/>
</dbReference>
<dbReference type="AlphaFoldDB" id="A0AAU9JDN6"/>
<dbReference type="InterPro" id="IPR016159">
    <property type="entry name" value="Cullin_repeat-like_dom_sf"/>
</dbReference>
<dbReference type="PROSITE" id="PS50181">
    <property type="entry name" value="FBOX"/>
    <property type="match status" value="1"/>
</dbReference>
<comment type="caution">
    <text evidence="2">The sequence shown here is derived from an EMBL/GenBank/DDBJ whole genome shotgun (WGS) entry which is preliminary data.</text>
</comment>
<evidence type="ECO:0000259" key="1">
    <source>
        <dbReference type="PROSITE" id="PS50181"/>
    </source>
</evidence>
<dbReference type="SUPFAM" id="SSF74788">
    <property type="entry name" value="Cullin repeat-like"/>
    <property type="match status" value="1"/>
</dbReference>
<organism evidence="2 3">
    <name type="scientific">Blepharisma stoltei</name>
    <dbReference type="NCBI Taxonomy" id="1481888"/>
    <lineage>
        <taxon>Eukaryota</taxon>
        <taxon>Sar</taxon>
        <taxon>Alveolata</taxon>
        <taxon>Ciliophora</taxon>
        <taxon>Postciliodesmatophora</taxon>
        <taxon>Heterotrichea</taxon>
        <taxon>Heterotrichida</taxon>
        <taxon>Blepharismidae</taxon>
        <taxon>Blepharisma</taxon>
    </lineage>
</organism>
<proteinExistence type="predicted"/>
<dbReference type="Gene3D" id="1.20.1310.10">
    <property type="entry name" value="Cullin Repeats"/>
    <property type="match status" value="1"/>
</dbReference>
<evidence type="ECO:0000313" key="3">
    <source>
        <dbReference type="Proteomes" id="UP001162131"/>
    </source>
</evidence>
<dbReference type="Proteomes" id="UP001162131">
    <property type="component" value="Unassembled WGS sequence"/>
</dbReference>